<dbReference type="EMBL" id="SLWV01000002">
    <property type="protein sequence ID" value="TCO79440.1"/>
    <property type="molecule type" value="Genomic_DNA"/>
</dbReference>
<name>A0A4V2SCH6_9FIRM</name>
<dbReference type="Proteomes" id="UP000294919">
    <property type="component" value="Unassembled WGS sequence"/>
</dbReference>
<keyword evidence="1" id="KW-0732">Signal</keyword>
<evidence type="ECO:0000313" key="2">
    <source>
        <dbReference type="EMBL" id="TCO79440.1"/>
    </source>
</evidence>
<reference evidence="2 3" key="1">
    <citation type="submission" date="2019-03" db="EMBL/GenBank/DDBJ databases">
        <title>Genomic Encyclopedia of Type Strains, Phase IV (KMG-IV): sequencing the most valuable type-strain genomes for metagenomic binning, comparative biology and taxonomic classification.</title>
        <authorList>
            <person name="Goeker M."/>
        </authorList>
    </citation>
    <scope>NUCLEOTIDE SEQUENCE [LARGE SCALE GENOMIC DNA]</scope>
    <source>
        <strain evidence="2 3">DSM 102940</strain>
    </source>
</reference>
<dbReference type="SUPFAM" id="SSF69318">
    <property type="entry name" value="Integrin alpha N-terminal domain"/>
    <property type="match status" value="1"/>
</dbReference>
<dbReference type="InterPro" id="IPR013517">
    <property type="entry name" value="FG-GAP"/>
</dbReference>
<evidence type="ECO:0000313" key="3">
    <source>
        <dbReference type="Proteomes" id="UP000294919"/>
    </source>
</evidence>
<evidence type="ECO:0000256" key="1">
    <source>
        <dbReference type="ARBA" id="ARBA00022729"/>
    </source>
</evidence>
<sequence>MMQKKRILILFFSIVLIFLGMNFKFQRILHIKYEKENIVCFKGQFLNYIMLGMKPEKSIINAKILGITKETAEFLGVLRTNKMEYIVCRIEDDLKIYDKNKKFACTYKIGKGKKKIVSFCIEDLNNDGNDEILLIIGKKGEKIGNNMQILSFDGGLKEVYNKFFSTLNPWKVQTADVDGDGKKEIAIGVYKKTKFYPIMEKRPFIYEWRDGRIFPKWRGSRLSKPFDDYIFLDIDEDKMDEIIAIEVLKDGRKTINAYKWKGFGFEGIGESGGYEQIYKILKEDENNKIYAKVKDQENIIWVVLIYKDGRWMLQDKVCDYVPIVYMK</sequence>
<comment type="caution">
    <text evidence="2">The sequence shown here is derived from an EMBL/GenBank/DDBJ whole genome shotgun (WGS) entry which is preliminary data.</text>
</comment>
<dbReference type="Pfam" id="PF13517">
    <property type="entry name" value="FG-GAP_3"/>
    <property type="match status" value="1"/>
</dbReference>
<dbReference type="AlphaFoldDB" id="A0A4V2SCH6"/>
<dbReference type="InterPro" id="IPR028994">
    <property type="entry name" value="Integrin_alpha_N"/>
</dbReference>
<proteinExistence type="predicted"/>
<gene>
    <name evidence="2" type="ORF">EV214_102159</name>
</gene>
<evidence type="ECO:0008006" key="4">
    <source>
        <dbReference type="Google" id="ProtNLM"/>
    </source>
</evidence>
<keyword evidence="3" id="KW-1185">Reference proteome</keyword>
<protein>
    <recommendedName>
        <fullName evidence="4">VCBS repeat protein</fullName>
    </recommendedName>
</protein>
<organism evidence="2 3">
    <name type="scientific">Marinisporobacter balticus</name>
    <dbReference type="NCBI Taxonomy" id="2018667"/>
    <lineage>
        <taxon>Bacteria</taxon>
        <taxon>Bacillati</taxon>
        <taxon>Bacillota</taxon>
        <taxon>Clostridia</taxon>
        <taxon>Peptostreptococcales</taxon>
        <taxon>Thermotaleaceae</taxon>
        <taxon>Marinisporobacter</taxon>
    </lineage>
</organism>
<accession>A0A4V2SCH6</accession>